<comment type="subcellular location">
    <subcellularLocation>
        <location evidence="5 6">Nucleus</location>
    </subcellularLocation>
</comment>
<feature type="DNA-binding region" description="Homeobox" evidence="5">
    <location>
        <begin position="134"/>
        <end position="193"/>
    </location>
</feature>
<sequence>MDNSATVMDTSRETGFINSRPSIAEFMSGIPHLGDTDSFQNSSITGNGPTMPGYCQTMNGLHTPCDPTTAELGGPVKSPGADGPGGNGSGRMPDYPWMREKKQIRRGGGTHHPQTLAGTLEYTPTPQPPPKQHTRRLRTAYTNTQLLELEKEFHFNKYLCRPRRIEIAASLDLTERQVKVWFQNRRMKFKRQSQLKQQDAPNNDDSVSSSSPAADSTSEGGHQNGDLDGKEDFSPKPSPASPASNHQDDDMDKMDTLKMLDEDADNLDGLQNGGGSALADQSPRDSKSPPQTIQNNFGEAHVGNGDTGVLVTQDGVAMETKQKCDSVGSVPTPESSVQDDPRTMASPGASNNGQLPQPDDNANRQMAVTGEVADEMRTKGEMSSEKGRLSSPGSVQPHSQSTPLSTSSTTSDRASVTTASKPRDVIAGEITPYPGHSGLDMPSRAPPGSMGAALAHQAPRGMTGSNPRVFPTSPSEAINHRLTPRVGQTLHNAFPGHQGSVVPVNGNVIEGISYRGAVSPTTCHLQTLGSYSNTPSYLTPRTMSSANIPSARMRGPPYNNPAETSFSGFDYQNSAQVHQNFMENPMQYYNGTFAAQQEQGFNNNNNNTNIESYGMGQNADGFCDFPQNANGFDQQQQNVSTHAHTGVYNGGIGGINNYSYCNSADSTTFPGSCFGSQVHGSYHMRQDSSGYYNNCAYGETAPTMSSGSFMANDFSSIYNDAFCHDQEFLHL</sequence>
<dbReference type="Gene3D" id="1.10.10.60">
    <property type="entry name" value="Homeodomain-like"/>
    <property type="match status" value="1"/>
</dbReference>
<protein>
    <submittedName>
        <fullName evidence="10">Uncharacterized protein LOC106165492 isoform X1</fullName>
    </submittedName>
</protein>
<dbReference type="SUPFAM" id="SSF46689">
    <property type="entry name" value="Homeodomain-like"/>
    <property type="match status" value="1"/>
</dbReference>
<dbReference type="InParanoid" id="A0A1S3IMM9"/>
<feature type="region of interest" description="Disordered" evidence="7">
    <location>
        <begin position="264"/>
        <end position="466"/>
    </location>
</feature>
<dbReference type="FunFam" id="1.10.10.60:FF:000176">
    <property type="entry name" value="pancreas/duodenum homeobox protein 1"/>
    <property type="match status" value="1"/>
</dbReference>
<feature type="region of interest" description="Disordered" evidence="7">
    <location>
        <begin position="106"/>
        <end position="136"/>
    </location>
</feature>
<dbReference type="RefSeq" id="XP_013399151.1">
    <property type="nucleotide sequence ID" value="XM_013543697.1"/>
</dbReference>
<dbReference type="GO" id="GO:0000978">
    <property type="term" value="F:RNA polymerase II cis-regulatory region sequence-specific DNA binding"/>
    <property type="evidence" value="ECO:0007669"/>
    <property type="project" value="TreeGrafter"/>
</dbReference>
<keyword evidence="3 5" id="KW-0371">Homeobox</keyword>
<evidence type="ECO:0000256" key="7">
    <source>
        <dbReference type="SAM" id="MobiDB-lite"/>
    </source>
</evidence>
<dbReference type="GO" id="GO:0048513">
    <property type="term" value="P:animal organ development"/>
    <property type="evidence" value="ECO:0007669"/>
    <property type="project" value="UniProtKB-ARBA"/>
</dbReference>
<dbReference type="PROSITE" id="PS00027">
    <property type="entry name" value="HOMEOBOX_1"/>
    <property type="match status" value="1"/>
</dbReference>
<feature type="compositionally biased region" description="Low complexity" evidence="7">
    <location>
        <begin position="199"/>
        <end position="218"/>
    </location>
</feature>
<feature type="compositionally biased region" description="Basic and acidic residues" evidence="7">
    <location>
        <begin position="374"/>
        <end position="388"/>
    </location>
</feature>
<dbReference type="InterPro" id="IPR001356">
    <property type="entry name" value="HD"/>
</dbReference>
<evidence type="ECO:0000256" key="2">
    <source>
        <dbReference type="ARBA" id="ARBA00023125"/>
    </source>
</evidence>
<keyword evidence="9" id="KW-1185">Reference proteome</keyword>
<dbReference type="PANTHER" id="PTHR45664">
    <property type="entry name" value="PROTEIN ZERKNUELLT 1-RELATED"/>
    <property type="match status" value="1"/>
</dbReference>
<evidence type="ECO:0000256" key="3">
    <source>
        <dbReference type="ARBA" id="ARBA00023155"/>
    </source>
</evidence>
<feature type="compositionally biased region" description="Low complexity" evidence="7">
    <location>
        <begin position="399"/>
        <end position="411"/>
    </location>
</feature>
<reference evidence="10" key="1">
    <citation type="submission" date="2025-08" db="UniProtKB">
        <authorList>
            <consortium name="RefSeq"/>
        </authorList>
    </citation>
    <scope>IDENTIFICATION</scope>
    <source>
        <tissue evidence="10">Gonads</tissue>
    </source>
</reference>
<dbReference type="GeneID" id="106165492"/>
<dbReference type="Proteomes" id="UP000085678">
    <property type="component" value="Unplaced"/>
</dbReference>
<name>A0A1S3IMM9_LINAN</name>
<dbReference type="OrthoDB" id="6159439at2759"/>
<evidence type="ECO:0000313" key="9">
    <source>
        <dbReference type="Proteomes" id="UP000085678"/>
    </source>
</evidence>
<dbReference type="GO" id="GO:0045944">
    <property type="term" value="P:positive regulation of transcription by RNA polymerase II"/>
    <property type="evidence" value="ECO:0007669"/>
    <property type="project" value="UniProtKB-ARBA"/>
</dbReference>
<keyword evidence="2 5" id="KW-0238">DNA-binding</keyword>
<dbReference type="STRING" id="7574.A0A1S3IMM9"/>
<feature type="compositionally biased region" description="Polar residues" evidence="7">
    <location>
        <begin position="530"/>
        <end position="548"/>
    </location>
</feature>
<feature type="domain" description="Homeobox" evidence="8">
    <location>
        <begin position="132"/>
        <end position="192"/>
    </location>
</feature>
<dbReference type="PANTHER" id="PTHR45664:SF12">
    <property type="entry name" value="PANCREAS_DUODENUM HOMEOBOX PROTEIN 1"/>
    <property type="match status" value="1"/>
</dbReference>
<proteinExistence type="predicted"/>
<dbReference type="Pfam" id="PF00046">
    <property type="entry name" value="Homeodomain"/>
    <property type="match status" value="1"/>
</dbReference>
<dbReference type="AlphaFoldDB" id="A0A1S3IMM9"/>
<feature type="compositionally biased region" description="Basic and acidic residues" evidence="7">
    <location>
        <begin position="225"/>
        <end position="234"/>
    </location>
</feature>
<organism evidence="9 10">
    <name type="scientific">Lingula anatina</name>
    <name type="common">Brachiopod</name>
    <name type="synonym">Lingula unguis</name>
    <dbReference type="NCBI Taxonomy" id="7574"/>
    <lineage>
        <taxon>Eukaryota</taxon>
        <taxon>Metazoa</taxon>
        <taxon>Spiralia</taxon>
        <taxon>Lophotrochozoa</taxon>
        <taxon>Brachiopoda</taxon>
        <taxon>Linguliformea</taxon>
        <taxon>Lingulata</taxon>
        <taxon>Lingulida</taxon>
        <taxon>Linguloidea</taxon>
        <taxon>Lingulidae</taxon>
        <taxon>Lingula</taxon>
    </lineage>
</organism>
<evidence type="ECO:0000256" key="1">
    <source>
        <dbReference type="ARBA" id="ARBA00022473"/>
    </source>
</evidence>
<evidence type="ECO:0000256" key="6">
    <source>
        <dbReference type="RuleBase" id="RU000682"/>
    </source>
</evidence>
<feature type="region of interest" description="Disordered" evidence="7">
    <location>
        <begin position="530"/>
        <end position="552"/>
    </location>
</feature>
<evidence type="ECO:0000313" key="10">
    <source>
        <dbReference type="RefSeq" id="XP_013399151.1"/>
    </source>
</evidence>
<dbReference type="InterPro" id="IPR017970">
    <property type="entry name" value="Homeobox_CS"/>
</dbReference>
<dbReference type="InterPro" id="IPR009057">
    <property type="entry name" value="Homeodomain-like_sf"/>
</dbReference>
<dbReference type="CDD" id="cd00086">
    <property type="entry name" value="homeodomain"/>
    <property type="match status" value="1"/>
</dbReference>
<keyword evidence="4 5" id="KW-0539">Nucleus</keyword>
<evidence type="ECO:0000256" key="4">
    <source>
        <dbReference type="ARBA" id="ARBA00023242"/>
    </source>
</evidence>
<dbReference type="KEGG" id="lak:106165492"/>
<evidence type="ECO:0000256" key="5">
    <source>
        <dbReference type="PROSITE-ProRule" id="PRU00108"/>
    </source>
</evidence>
<dbReference type="GO" id="GO:0005634">
    <property type="term" value="C:nucleus"/>
    <property type="evidence" value="ECO:0007669"/>
    <property type="project" value="UniProtKB-SubCell"/>
</dbReference>
<feature type="region of interest" description="Disordered" evidence="7">
    <location>
        <begin position="190"/>
        <end position="251"/>
    </location>
</feature>
<evidence type="ECO:0000259" key="8">
    <source>
        <dbReference type="PROSITE" id="PS50071"/>
    </source>
</evidence>
<gene>
    <name evidence="10" type="primary">LOC106165492</name>
</gene>
<dbReference type="GO" id="GO:0000981">
    <property type="term" value="F:DNA-binding transcription factor activity, RNA polymerase II-specific"/>
    <property type="evidence" value="ECO:0007669"/>
    <property type="project" value="InterPro"/>
</dbReference>
<dbReference type="PROSITE" id="PS50071">
    <property type="entry name" value="HOMEOBOX_2"/>
    <property type="match status" value="1"/>
</dbReference>
<dbReference type="SMART" id="SM00389">
    <property type="entry name" value="HOX"/>
    <property type="match status" value="1"/>
</dbReference>
<dbReference type="InterPro" id="IPR020479">
    <property type="entry name" value="HD_metazoa"/>
</dbReference>
<accession>A0A1S3IMM9</accession>
<feature type="compositionally biased region" description="Polar residues" evidence="7">
    <location>
        <begin position="288"/>
        <end position="297"/>
    </location>
</feature>
<dbReference type="PRINTS" id="PR00024">
    <property type="entry name" value="HOMEOBOX"/>
</dbReference>
<keyword evidence="1" id="KW-0217">Developmental protein</keyword>